<feature type="transmembrane region" description="Helical" evidence="1">
    <location>
        <begin position="83"/>
        <end position="108"/>
    </location>
</feature>
<dbReference type="EMBL" id="FOCG01000001">
    <property type="protein sequence ID" value="SEM67574.1"/>
    <property type="molecule type" value="Genomic_DNA"/>
</dbReference>
<feature type="transmembrane region" description="Helical" evidence="1">
    <location>
        <begin position="42"/>
        <end position="62"/>
    </location>
</feature>
<reference evidence="2 3" key="1">
    <citation type="submission" date="2016-10" db="EMBL/GenBank/DDBJ databases">
        <authorList>
            <person name="de Groot N.N."/>
        </authorList>
    </citation>
    <scope>NUCLEOTIDE SEQUENCE [LARGE SCALE GENOMIC DNA]</scope>
    <source>
        <strain evidence="2 3">CGMCC 1.5070</strain>
    </source>
</reference>
<evidence type="ECO:0000313" key="2">
    <source>
        <dbReference type="EMBL" id="SEM67574.1"/>
    </source>
</evidence>
<feature type="transmembrane region" description="Helical" evidence="1">
    <location>
        <begin position="12"/>
        <end position="30"/>
    </location>
</feature>
<keyword evidence="1" id="KW-0812">Transmembrane</keyword>
<gene>
    <name evidence="2" type="ORF">SAMN05216180_1217</name>
</gene>
<dbReference type="AlphaFoldDB" id="A0A1H8ACC8"/>
<proteinExistence type="predicted"/>
<dbReference type="STRING" id="474960.SAMN05216180_1217"/>
<accession>A0A1H8ACC8</accession>
<evidence type="ECO:0000313" key="3">
    <source>
        <dbReference type="Proteomes" id="UP000199158"/>
    </source>
</evidence>
<name>A0A1H8ACC8_9FIRM</name>
<keyword evidence="1" id="KW-1133">Transmembrane helix</keyword>
<keyword evidence="3" id="KW-1185">Reference proteome</keyword>
<sequence length="148" mass="17293">MRQKKPAIRRQSTAALLIYLTWLFFTIAMWNTKWMAENKVVTGVSLVFAGIIYVLLCFIRRLPQLHMTRRELTQAQSFSVIRLRLWLVASLKFIFVCGFCGMSVSLLFSETIRILLAVLFMVSILSAFVLFWIQYRKIVPPKKVKMPK</sequence>
<feature type="transmembrane region" description="Helical" evidence="1">
    <location>
        <begin position="114"/>
        <end position="133"/>
    </location>
</feature>
<protein>
    <submittedName>
        <fullName evidence="2">Uncharacterized protein</fullName>
    </submittedName>
</protein>
<dbReference type="Proteomes" id="UP000199158">
    <property type="component" value="Unassembled WGS sequence"/>
</dbReference>
<keyword evidence="1" id="KW-0472">Membrane</keyword>
<organism evidence="2 3">
    <name type="scientific">Hydrogenoanaerobacterium saccharovorans</name>
    <dbReference type="NCBI Taxonomy" id="474960"/>
    <lineage>
        <taxon>Bacteria</taxon>
        <taxon>Bacillati</taxon>
        <taxon>Bacillota</taxon>
        <taxon>Clostridia</taxon>
        <taxon>Eubacteriales</taxon>
        <taxon>Oscillospiraceae</taxon>
        <taxon>Hydrogenoanaerobacterium</taxon>
    </lineage>
</organism>
<evidence type="ECO:0000256" key="1">
    <source>
        <dbReference type="SAM" id="Phobius"/>
    </source>
</evidence>
<dbReference type="RefSeq" id="WP_092752653.1">
    <property type="nucleotide sequence ID" value="NZ_FOCG01000001.1"/>
</dbReference>